<dbReference type="RefSeq" id="WP_007492336.1">
    <property type="nucleotide sequence ID" value="NZ_KN174162.1"/>
</dbReference>
<dbReference type="EMBL" id="ADLO01000038">
    <property type="protein sequence ID" value="KGF56573.1"/>
    <property type="molecule type" value="Genomic_DNA"/>
</dbReference>
<dbReference type="SMART" id="SM00530">
    <property type="entry name" value="HTH_XRE"/>
    <property type="match status" value="1"/>
</dbReference>
<comment type="caution">
    <text evidence="3">The sequence shown here is derived from an EMBL/GenBank/DDBJ whole genome shotgun (WGS) entry which is preliminary data.</text>
</comment>
<evidence type="ECO:0000313" key="4">
    <source>
        <dbReference type="Proteomes" id="UP000029585"/>
    </source>
</evidence>
<evidence type="ECO:0000259" key="2">
    <source>
        <dbReference type="PROSITE" id="PS50943"/>
    </source>
</evidence>
<accession>A0A096BAX0</accession>
<dbReference type="Pfam" id="PF13560">
    <property type="entry name" value="HTH_31"/>
    <property type="match status" value="1"/>
</dbReference>
<dbReference type="eggNOG" id="COG1396">
    <property type="taxonomic scope" value="Bacteria"/>
</dbReference>
<gene>
    <name evidence="3" type="ORF">HMPREF9460_00917</name>
</gene>
<dbReference type="Proteomes" id="UP000029585">
    <property type="component" value="Unassembled WGS sequence"/>
</dbReference>
<dbReference type="PROSITE" id="PS50943">
    <property type="entry name" value="HTH_CROC1"/>
    <property type="match status" value="1"/>
</dbReference>
<dbReference type="GeneID" id="63972677"/>
<keyword evidence="4" id="KW-1185">Reference proteome</keyword>
<dbReference type="AlphaFoldDB" id="A0A096BAX0"/>
<sequence>MSEKIKQDISIGKNLHRLRKQAGLSQEQVAVKLQVMGLPVSREIISQMELGRYSIRVSVLIALKQIYGVSYEEFFQGLPDSR</sequence>
<dbReference type="PANTHER" id="PTHR46558">
    <property type="entry name" value="TRACRIPTIONAL REGULATORY PROTEIN-RELATED-RELATED"/>
    <property type="match status" value="1"/>
</dbReference>
<reference evidence="3 4" key="1">
    <citation type="submission" date="2011-08" db="EMBL/GenBank/DDBJ databases">
        <title>The Genome Sequence of Clostridium orbiscindens 1_3_50AFAA.</title>
        <authorList>
            <consortium name="The Broad Institute Genome Sequencing Platform"/>
            <person name="Earl A."/>
            <person name="Ward D."/>
            <person name="Feldgarden M."/>
            <person name="Gevers D."/>
            <person name="Daigneault M."/>
            <person name="Strauss J."/>
            <person name="Allen-Vercoe E."/>
            <person name="Young S.K."/>
            <person name="Zeng Q."/>
            <person name="Gargeya S."/>
            <person name="Fitzgerald M."/>
            <person name="Haas B."/>
            <person name="Abouelleil A."/>
            <person name="Alvarado L."/>
            <person name="Arachchi H.M."/>
            <person name="Berlin A."/>
            <person name="Brown A."/>
            <person name="Chapman S.B."/>
            <person name="Chen Z."/>
            <person name="Dunbar C."/>
            <person name="Freedman E."/>
            <person name="Gearin G."/>
            <person name="Gellesch M."/>
            <person name="Goldberg J."/>
            <person name="Griggs A."/>
            <person name="Gujja S."/>
            <person name="Heiman D."/>
            <person name="Howarth C."/>
            <person name="Larson L."/>
            <person name="Lui A."/>
            <person name="MacDonald P.J.P."/>
            <person name="Montmayeur A."/>
            <person name="Murphy C."/>
            <person name="Neiman D."/>
            <person name="Pearson M."/>
            <person name="Priest M."/>
            <person name="Roberts A."/>
            <person name="Saif S."/>
            <person name="Shea T."/>
            <person name="Shenoy N."/>
            <person name="Sisk P."/>
            <person name="Stolte C."/>
            <person name="Sykes S."/>
            <person name="Wortman J."/>
            <person name="Nusbaum C."/>
            <person name="Birren B."/>
        </authorList>
    </citation>
    <scope>NUCLEOTIDE SEQUENCE [LARGE SCALE GENOMIC DNA]</scope>
    <source>
        <strain evidence="3 4">1_3_50AFAA</strain>
    </source>
</reference>
<proteinExistence type="predicted"/>
<dbReference type="GO" id="GO:0003677">
    <property type="term" value="F:DNA binding"/>
    <property type="evidence" value="ECO:0007669"/>
    <property type="project" value="UniProtKB-KW"/>
</dbReference>
<protein>
    <recommendedName>
        <fullName evidence="2">HTH cro/C1-type domain-containing protein</fullName>
    </recommendedName>
</protein>
<dbReference type="Gene3D" id="1.10.260.40">
    <property type="entry name" value="lambda repressor-like DNA-binding domains"/>
    <property type="match status" value="1"/>
</dbReference>
<evidence type="ECO:0000313" key="3">
    <source>
        <dbReference type="EMBL" id="KGF56573.1"/>
    </source>
</evidence>
<organism evidence="3 4">
    <name type="scientific">Flavonifractor plautii 1_3_50AFAA</name>
    <dbReference type="NCBI Taxonomy" id="742738"/>
    <lineage>
        <taxon>Bacteria</taxon>
        <taxon>Bacillati</taxon>
        <taxon>Bacillota</taxon>
        <taxon>Clostridia</taxon>
        <taxon>Eubacteriales</taxon>
        <taxon>Oscillospiraceae</taxon>
        <taxon>Flavonifractor</taxon>
    </lineage>
</organism>
<dbReference type="InterPro" id="IPR010982">
    <property type="entry name" value="Lambda_DNA-bd_dom_sf"/>
</dbReference>
<dbReference type="CDD" id="cd00093">
    <property type="entry name" value="HTH_XRE"/>
    <property type="match status" value="1"/>
</dbReference>
<dbReference type="PATRIC" id="fig|742738.3.peg.946"/>
<keyword evidence="1" id="KW-0238">DNA-binding</keyword>
<dbReference type="InterPro" id="IPR001387">
    <property type="entry name" value="Cro/C1-type_HTH"/>
</dbReference>
<evidence type="ECO:0000256" key="1">
    <source>
        <dbReference type="ARBA" id="ARBA00023125"/>
    </source>
</evidence>
<feature type="domain" description="HTH cro/C1-type" evidence="2">
    <location>
        <begin position="15"/>
        <end position="74"/>
    </location>
</feature>
<dbReference type="HOGENOM" id="CLU_066192_38_1_9"/>
<dbReference type="SUPFAM" id="SSF47413">
    <property type="entry name" value="lambda repressor-like DNA-binding domains"/>
    <property type="match status" value="1"/>
</dbReference>
<dbReference type="PANTHER" id="PTHR46558:SF13">
    <property type="entry name" value="HTH-TYPE TRANSCRIPTIONAL REGULATOR IMMR"/>
    <property type="match status" value="1"/>
</dbReference>
<name>A0A096BAX0_FLAPL</name>